<evidence type="ECO:0000313" key="3">
    <source>
        <dbReference type="EMBL" id="SEM04023.1"/>
    </source>
</evidence>
<dbReference type="Proteomes" id="UP000198744">
    <property type="component" value="Unassembled WGS sequence"/>
</dbReference>
<dbReference type="OrthoDB" id="9868632at2"/>
<keyword evidence="1" id="KW-0812">Transmembrane</keyword>
<proteinExistence type="predicted"/>
<accession>A0A1H7V4C9</accession>
<evidence type="ECO:0000313" key="4">
    <source>
        <dbReference type="Proteomes" id="UP000198744"/>
    </source>
</evidence>
<dbReference type="Gene3D" id="3.40.50.880">
    <property type="match status" value="1"/>
</dbReference>
<protein>
    <recommendedName>
        <fullName evidence="5">VPLPA-CTERM protein sorting domain-containing protein</fullName>
    </recommendedName>
</protein>
<feature type="transmembrane region" description="Helical" evidence="1">
    <location>
        <begin position="247"/>
        <end position="266"/>
    </location>
</feature>
<dbReference type="InterPro" id="IPR029062">
    <property type="entry name" value="Class_I_gatase-like"/>
</dbReference>
<feature type="signal peptide" evidence="2">
    <location>
        <begin position="1"/>
        <end position="27"/>
    </location>
</feature>
<dbReference type="RefSeq" id="WP_093882161.1">
    <property type="nucleotide sequence ID" value="NZ_FOBS01000003.1"/>
</dbReference>
<dbReference type="AlphaFoldDB" id="A0A1H7V4C9"/>
<sequence length="270" mass="28769">MFSKSFKRVFIAILMLLLGLSAMEAGAASVYVIGAGDPAENTRVTDVLTGFGHSVTIGDVYSSFNNSASLVGHDVVLLMPNYSWGSDMPNDGQLALKNFVSAGGGLVTSEWTLWIMGQGRFSTLAEAIPATSSGYYTSASPTIYFQNETDSIINYNLPGASYTFSLTNLSGTESRLTAKVGTHTFYTSSYGGSVNTGYSGLVGWDYGSGRVISFSTLIAENELGNADYRQLFSNAVNWADQATPVPLPGAAFLFASGLSLAGFLRFKFRK</sequence>
<evidence type="ECO:0000256" key="2">
    <source>
        <dbReference type="SAM" id="SignalP"/>
    </source>
</evidence>
<keyword evidence="1" id="KW-1133">Transmembrane helix</keyword>
<reference evidence="3 4" key="1">
    <citation type="submission" date="2016-10" db="EMBL/GenBank/DDBJ databases">
        <authorList>
            <person name="de Groot N.N."/>
        </authorList>
    </citation>
    <scope>NUCLEOTIDE SEQUENCE [LARGE SCALE GENOMIC DNA]</scope>
    <source>
        <strain evidence="3 4">DSM 8423</strain>
    </source>
</reference>
<dbReference type="EMBL" id="FOBS01000003">
    <property type="protein sequence ID" value="SEM04023.1"/>
    <property type="molecule type" value="Genomic_DNA"/>
</dbReference>
<keyword evidence="1" id="KW-0472">Membrane</keyword>
<name>A0A1H7V4C9_9BACT</name>
<organism evidence="3 4">
    <name type="scientific">Syntrophus gentianae</name>
    <dbReference type="NCBI Taxonomy" id="43775"/>
    <lineage>
        <taxon>Bacteria</taxon>
        <taxon>Pseudomonadati</taxon>
        <taxon>Thermodesulfobacteriota</taxon>
        <taxon>Syntrophia</taxon>
        <taxon>Syntrophales</taxon>
        <taxon>Syntrophaceae</taxon>
        <taxon>Syntrophus</taxon>
    </lineage>
</organism>
<gene>
    <name evidence="3" type="ORF">SAMN04489760_10312</name>
</gene>
<keyword evidence="4" id="KW-1185">Reference proteome</keyword>
<evidence type="ECO:0000256" key="1">
    <source>
        <dbReference type="SAM" id="Phobius"/>
    </source>
</evidence>
<feature type="chain" id="PRO_5011697480" description="VPLPA-CTERM protein sorting domain-containing protein" evidence="2">
    <location>
        <begin position="28"/>
        <end position="270"/>
    </location>
</feature>
<dbReference type="SUPFAM" id="SSF52317">
    <property type="entry name" value="Class I glutamine amidotransferase-like"/>
    <property type="match status" value="1"/>
</dbReference>
<keyword evidence="2" id="KW-0732">Signal</keyword>
<evidence type="ECO:0008006" key="5">
    <source>
        <dbReference type="Google" id="ProtNLM"/>
    </source>
</evidence>